<dbReference type="InterPro" id="IPR050612">
    <property type="entry name" value="Prok_Mopterin_Oxidored"/>
</dbReference>
<dbReference type="GO" id="GO:0043546">
    <property type="term" value="F:molybdopterin cofactor binding"/>
    <property type="evidence" value="ECO:0007669"/>
    <property type="project" value="InterPro"/>
</dbReference>
<protein>
    <submittedName>
        <fullName evidence="10">Dimethyl sulfoxide reductase subunit A</fullName>
    </submittedName>
</protein>
<name>A0A369P4U3_9ACTN</name>
<sequence length="888" mass="97208">MARNEETLHVDSHPTTRNAAHLTRRSFIKATTAATALAAASSLTACAPATSDLAATGEDAEAAHPVGRDIVSGEWKTAACWHNCGGRCLNKVLVQDGVVVRQKTDDTHEDSPDYPQQRGCLRGRSQRKQVFAEDRIKYPLKRAGWSLDAPNGELRGKDEWERVSWDEALDLVAQGLTRAKEQYGNRSILLLKGWNPEMTRTMGAFGGFTNFWDTNSYGSWSKTPFVIGFHHDNMQDQTINDRYDLRNCETIVMMAMNPAWSAAGSQMWNYWQAKAAGAKFIVVDPMYSETAATLDAEWIPIRPATDMAFLLGVAYAMLEADEAEGLIDWDFLNRCTVGFDAEHMPSDAKQQTNFKDYVQGAYDNTPKTPEWASEICGASPEAIRNLARAMGKDHKVGFLVSAASARVNNTDNLPQLVMTVGAMGGHMGKSGHMTGSTMHVTSGNGGPALIKAGKDGLPEIKNPVDDHINGNEVWDAVIDGTYTFTGTKHYDPAEKRDIDIHVIYHSSGNKLQTNVGMARAIEAHRKVDMVVAHAQFFTSAARYADIILPLTTEWERFDGLFGGTLGHKSNREMMVAYQQIIDPLYEAKSDQDIACELAEKLGIARADVYPFDVKQQYFNQLASMEVCDEDGKTYVPAVGITQEDIDELGVEGEPQEGKLAYQELKQLGVYQVKRTPDDNYGYIAFKDFVEDPEANPLETPSGKLEIYSQTLADTFSAMGWDTVTPIPTYVKVTNGYEDASASGAEYPLQVMNPHYLRRAHSVFDNIGWLREAWTNPVFISTADADAAGVSDGDTVLVSSPYGQCVRNACVYAGLMPGVVALPHGAWVAVDEETGIDVAGADNCLTGPAPNGQGVSGYNSALCKIEKYTGEALAPDAEQPLRIVCKDGE</sequence>
<comment type="cofactor">
    <cofactor evidence="1">
        <name>Mo-bis(molybdopterin guanine dinucleotide)</name>
        <dbReference type="ChEBI" id="CHEBI:60539"/>
    </cofactor>
</comment>
<organism evidence="10 11">
    <name type="scientific">Adlercreutzia equolifaciens subsp. celatus</name>
    <dbReference type="NCBI Taxonomy" id="394340"/>
    <lineage>
        <taxon>Bacteria</taxon>
        <taxon>Bacillati</taxon>
        <taxon>Actinomycetota</taxon>
        <taxon>Coriobacteriia</taxon>
        <taxon>Eggerthellales</taxon>
        <taxon>Eggerthellaceae</taxon>
        <taxon>Adlercreutzia</taxon>
    </lineage>
</organism>
<dbReference type="InterPro" id="IPR006655">
    <property type="entry name" value="Mopterin_OxRdtase_prok_CS"/>
</dbReference>
<dbReference type="PROSITE" id="PS00490">
    <property type="entry name" value="MOLYBDOPTERIN_PROK_2"/>
    <property type="match status" value="1"/>
</dbReference>
<feature type="domain" description="4Fe-4S Mo/W bis-MGD-type" evidence="9">
    <location>
        <begin position="73"/>
        <end position="134"/>
    </location>
</feature>
<evidence type="ECO:0000256" key="7">
    <source>
        <dbReference type="ARBA" id="ARBA00023004"/>
    </source>
</evidence>
<proteinExistence type="inferred from homology"/>
<keyword evidence="5" id="KW-0732">Signal</keyword>
<dbReference type="Gene3D" id="3.40.50.740">
    <property type="match status" value="2"/>
</dbReference>
<dbReference type="GO" id="GO:0009055">
    <property type="term" value="F:electron transfer activity"/>
    <property type="evidence" value="ECO:0007669"/>
    <property type="project" value="TreeGrafter"/>
</dbReference>
<evidence type="ECO:0000256" key="8">
    <source>
        <dbReference type="ARBA" id="ARBA00023014"/>
    </source>
</evidence>
<dbReference type="InterPro" id="IPR006963">
    <property type="entry name" value="Mopterin_OxRdtase_4Fe-4S_dom"/>
</dbReference>
<gene>
    <name evidence="10" type="ORF">C1850_02430</name>
</gene>
<evidence type="ECO:0000256" key="2">
    <source>
        <dbReference type="ARBA" id="ARBA00010312"/>
    </source>
</evidence>
<keyword evidence="4" id="KW-0479">Metal-binding</keyword>
<dbReference type="Gene3D" id="3.40.228.10">
    <property type="entry name" value="Dimethylsulfoxide Reductase, domain 2"/>
    <property type="match status" value="1"/>
</dbReference>
<dbReference type="Proteomes" id="UP000253805">
    <property type="component" value="Unassembled WGS sequence"/>
</dbReference>
<evidence type="ECO:0000256" key="5">
    <source>
        <dbReference type="ARBA" id="ARBA00022729"/>
    </source>
</evidence>
<dbReference type="SUPFAM" id="SSF53706">
    <property type="entry name" value="Formate dehydrogenase/DMSO reductase, domains 1-3"/>
    <property type="match status" value="1"/>
</dbReference>
<dbReference type="InterPro" id="IPR006656">
    <property type="entry name" value="Mopterin_OxRdtase"/>
</dbReference>
<evidence type="ECO:0000256" key="3">
    <source>
        <dbReference type="ARBA" id="ARBA00022505"/>
    </source>
</evidence>
<dbReference type="GO" id="GO:0051536">
    <property type="term" value="F:iron-sulfur cluster binding"/>
    <property type="evidence" value="ECO:0007669"/>
    <property type="project" value="UniProtKB-KW"/>
</dbReference>
<dbReference type="PANTHER" id="PTHR43742">
    <property type="entry name" value="TRIMETHYLAMINE-N-OXIDE REDUCTASE"/>
    <property type="match status" value="1"/>
</dbReference>
<reference evidence="10 11" key="1">
    <citation type="journal article" date="2018" name="Elife">
        <title>Discovery and characterization of a prevalent human gut bacterial enzyme sufficient for the inactivation of a family of plant toxins.</title>
        <authorList>
            <person name="Koppel N."/>
            <person name="Bisanz J.E."/>
            <person name="Pandelia M.E."/>
            <person name="Turnbaugh P.J."/>
            <person name="Balskus E.P."/>
        </authorList>
    </citation>
    <scope>NUCLEOTIDE SEQUENCE [LARGE SCALE GENOMIC DNA]</scope>
    <source>
        <strain evidence="10 11">OB21 GAM 11</strain>
    </source>
</reference>
<evidence type="ECO:0000313" key="11">
    <source>
        <dbReference type="Proteomes" id="UP000253805"/>
    </source>
</evidence>
<dbReference type="GO" id="GO:0009061">
    <property type="term" value="P:anaerobic respiration"/>
    <property type="evidence" value="ECO:0007669"/>
    <property type="project" value="TreeGrafter"/>
</dbReference>
<dbReference type="Pfam" id="PF01568">
    <property type="entry name" value="Molydop_binding"/>
    <property type="match status" value="1"/>
</dbReference>
<dbReference type="InterPro" id="IPR019546">
    <property type="entry name" value="TAT_signal_bac_arc"/>
</dbReference>
<evidence type="ECO:0000256" key="6">
    <source>
        <dbReference type="ARBA" id="ARBA00023002"/>
    </source>
</evidence>
<dbReference type="InterPro" id="IPR009010">
    <property type="entry name" value="Asp_de-COase-like_dom_sf"/>
</dbReference>
<dbReference type="GO" id="GO:0030151">
    <property type="term" value="F:molybdenum ion binding"/>
    <property type="evidence" value="ECO:0007669"/>
    <property type="project" value="TreeGrafter"/>
</dbReference>
<accession>A0A369P4U3</accession>
<dbReference type="PANTHER" id="PTHR43742:SF3">
    <property type="entry name" value="DIMETHYL SULFOXIDE REDUCTASE DMSA"/>
    <property type="match status" value="1"/>
</dbReference>
<keyword evidence="6" id="KW-0560">Oxidoreductase</keyword>
<dbReference type="PROSITE" id="PS51669">
    <property type="entry name" value="4FE4S_MOW_BIS_MGD"/>
    <property type="match status" value="1"/>
</dbReference>
<dbReference type="SMART" id="SM00926">
    <property type="entry name" value="Molybdop_Fe4S4"/>
    <property type="match status" value="1"/>
</dbReference>
<dbReference type="GO" id="GO:0030288">
    <property type="term" value="C:outer membrane-bounded periplasmic space"/>
    <property type="evidence" value="ECO:0007669"/>
    <property type="project" value="TreeGrafter"/>
</dbReference>
<dbReference type="Pfam" id="PF00384">
    <property type="entry name" value="Molybdopterin"/>
    <property type="match status" value="1"/>
</dbReference>
<dbReference type="Gene3D" id="2.40.40.20">
    <property type="match status" value="1"/>
</dbReference>
<dbReference type="AlphaFoldDB" id="A0A369P4U3"/>
<dbReference type="Gene3D" id="2.20.25.90">
    <property type="entry name" value="ADC-like domains"/>
    <property type="match status" value="1"/>
</dbReference>
<evidence type="ECO:0000256" key="4">
    <source>
        <dbReference type="ARBA" id="ARBA00022723"/>
    </source>
</evidence>
<keyword evidence="3" id="KW-0500">Molybdenum</keyword>
<dbReference type="GO" id="GO:0016491">
    <property type="term" value="F:oxidoreductase activity"/>
    <property type="evidence" value="ECO:0007669"/>
    <property type="project" value="UniProtKB-KW"/>
</dbReference>
<dbReference type="EMBL" id="PPUT01000004">
    <property type="protein sequence ID" value="RDC46179.1"/>
    <property type="molecule type" value="Genomic_DNA"/>
</dbReference>
<dbReference type="InterPro" id="IPR006311">
    <property type="entry name" value="TAT_signal"/>
</dbReference>
<evidence type="ECO:0000259" key="9">
    <source>
        <dbReference type="PROSITE" id="PS51669"/>
    </source>
</evidence>
<keyword evidence="7" id="KW-0408">Iron</keyword>
<dbReference type="PROSITE" id="PS51318">
    <property type="entry name" value="TAT"/>
    <property type="match status" value="1"/>
</dbReference>
<keyword evidence="8" id="KW-0411">Iron-sulfur</keyword>
<dbReference type="NCBIfam" id="TIGR01409">
    <property type="entry name" value="TAT_signal_seq"/>
    <property type="match status" value="1"/>
</dbReference>
<dbReference type="RefSeq" id="WP_114548466.1">
    <property type="nucleotide sequence ID" value="NZ_PPUT01000004.1"/>
</dbReference>
<dbReference type="InterPro" id="IPR006657">
    <property type="entry name" value="MoPterin_dinucl-bd_dom"/>
</dbReference>
<evidence type="ECO:0000256" key="1">
    <source>
        <dbReference type="ARBA" id="ARBA00001942"/>
    </source>
</evidence>
<dbReference type="SUPFAM" id="SSF50692">
    <property type="entry name" value="ADC-like"/>
    <property type="match status" value="1"/>
</dbReference>
<comment type="caution">
    <text evidence="10">The sequence shown here is derived from an EMBL/GenBank/DDBJ whole genome shotgun (WGS) entry which is preliminary data.</text>
</comment>
<evidence type="ECO:0000313" key="10">
    <source>
        <dbReference type="EMBL" id="RDC46179.1"/>
    </source>
</evidence>
<comment type="similarity">
    <text evidence="2">Belongs to the prokaryotic molybdopterin-containing oxidoreductase family.</text>
</comment>